<feature type="compositionally biased region" description="Low complexity" evidence="1">
    <location>
        <begin position="77"/>
        <end position="103"/>
    </location>
</feature>
<name>A0A517KZZ8_9PEZI</name>
<gene>
    <name evidence="3" type="ORF">FKW77_008598</name>
</gene>
<feature type="signal peptide" evidence="2">
    <location>
        <begin position="1"/>
        <end position="17"/>
    </location>
</feature>
<protein>
    <recommendedName>
        <fullName evidence="5">REJ domain-containing protein</fullName>
    </recommendedName>
</protein>
<evidence type="ECO:0000256" key="1">
    <source>
        <dbReference type="SAM" id="MobiDB-lite"/>
    </source>
</evidence>
<keyword evidence="2" id="KW-0732">Signal</keyword>
<feature type="region of interest" description="Disordered" evidence="1">
    <location>
        <begin position="77"/>
        <end position="104"/>
    </location>
</feature>
<evidence type="ECO:0000313" key="3">
    <source>
        <dbReference type="EMBL" id="QDS68945.1"/>
    </source>
</evidence>
<dbReference type="AlphaFoldDB" id="A0A517KZZ8"/>
<dbReference type="Proteomes" id="UP000316270">
    <property type="component" value="Chromosome 2"/>
</dbReference>
<proteinExistence type="predicted"/>
<sequence length="128" mass="12700">MLYSVVSIAALMGLAIAQNSSPTLTLSTGTSSTMAPMSMITTTQTVNGQLTTATLEVMTETVNGILTTMTMSMGATMSSSSRASSTGAATTSSMSGMSMSGASNDKNPRLGAGAGIGGLVLAVAYVLI</sequence>
<organism evidence="3 4">
    <name type="scientific">Venturia effusa</name>
    <dbReference type="NCBI Taxonomy" id="50376"/>
    <lineage>
        <taxon>Eukaryota</taxon>
        <taxon>Fungi</taxon>
        <taxon>Dikarya</taxon>
        <taxon>Ascomycota</taxon>
        <taxon>Pezizomycotina</taxon>
        <taxon>Dothideomycetes</taxon>
        <taxon>Pleosporomycetidae</taxon>
        <taxon>Venturiales</taxon>
        <taxon>Venturiaceae</taxon>
        <taxon>Venturia</taxon>
    </lineage>
</organism>
<reference evidence="3 4" key="1">
    <citation type="submission" date="2019-07" db="EMBL/GenBank/DDBJ databases">
        <title>Finished genome of Venturia effusa.</title>
        <authorList>
            <person name="Young C.A."/>
            <person name="Cox M.P."/>
            <person name="Ganley A.R.D."/>
            <person name="David W.J."/>
        </authorList>
    </citation>
    <scope>NUCLEOTIDE SEQUENCE [LARGE SCALE GENOMIC DNA]</scope>
    <source>
        <strain evidence="4">albino</strain>
    </source>
</reference>
<feature type="chain" id="PRO_5021999647" description="REJ domain-containing protein" evidence="2">
    <location>
        <begin position="18"/>
        <end position="128"/>
    </location>
</feature>
<accession>A0A517KZZ8</accession>
<evidence type="ECO:0000313" key="4">
    <source>
        <dbReference type="Proteomes" id="UP000316270"/>
    </source>
</evidence>
<evidence type="ECO:0008006" key="5">
    <source>
        <dbReference type="Google" id="ProtNLM"/>
    </source>
</evidence>
<evidence type="ECO:0000256" key="2">
    <source>
        <dbReference type="SAM" id="SignalP"/>
    </source>
</evidence>
<keyword evidence="4" id="KW-1185">Reference proteome</keyword>
<dbReference type="EMBL" id="CP042186">
    <property type="protein sequence ID" value="QDS68945.1"/>
    <property type="molecule type" value="Genomic_DNA"/>
</dbReference>